<organism evidence="5 6">
    <name type="scientific">Hypsizygus marmoreus</name>
    <name type="common">White beech mushroom</name>
    <name type="synonym">Agaricus marmoreus</name>
    <dbReference type="NCBI Taxonomy" id="39966"/>
    <lineage>
        <taxon>Eukaryota</taxon>
        <taxon>Fungi</taxon>
        <taxon>Dikarya</taxon>
        <taxon>Basidiomycota</taxon>
        <taxon>Agaricomycotina</taxon>
        <taxon>Agaricomycetes</taxon>
        <taxon>Agaricomycetidae</taxon>
        <taxon>Agaricales</taxon>
        <taxon>Tricholomatineae</taxon>
        <taxon>Lyophyllaceae</taxon>
        <taxon>Hypsizygus</taxon>
    </lineage>
</organism>
<dbReference type="STRING" id="39966.A0A369JMM0"/>
<evidence type="ECO:0000313" key="5">
    <source>
        <dbReference type="EMBL" id="RDB22602.1"/>
    </source>
</evidence>
<dbReference type="Gene3D" id="3.10.110.10">
    <property type="entry name" value="Ubiquitin Conjugating Enzyme"/>
    <property type="match status" value="1"/>
</dbReference>
<accession>A0A369JMM0</accession>
<reference evidence="5" key="1">
    <citation type="submission" date="2018-04" db="EMBL/GenBank/DDBJ databases">
        <title>Whole genome sequencing of Hypsizygus marmoreus.</title>
        <authorList>
            <person name="Choi I.-G."/>
            <person name="Min B."/>
            <person name="Kim J.-G."/>
            <person name="Kim S."/>
            <person name="Oh Y.-L."/>
            <person name="Kong W.-S."/>
            <person name="Park H."/>
            <person name="Jeong J."/>
            <person name="Song E.-S."/>
        </authorList>
    </citation>
    <scope>NUCLEOTIDE SEQUENCE [LARGE SCALE GENOMIC DNA]</scope>
    <source>
        <strain evidence="5">51987-8</strain>
    </source>
</reference>
<dbReference type="CDD" id="cd14297">
    <property type="entry name" value="UBA2_spUBP14_like"/>
    <property type="match status" value="1"/>
</dbReference>
<dbReference type="InterPro" id="IPR000608">
    <property type="entry name" value="UBC"/>
</dbReference>
<dbReference type="AlphaFoldDB" id="A0A369JMM0"/>
<dbReference type="OrthoDB" id="47801at2759"/>
<dbReference type="GO" id="GO:0061631">
    <property type="term" value="F:ubiquitin conjugating enzyme activity"/>
    <property type="evidence" value="ECO:0007669"/>
    <property type="project" value="TreeGrafter"/>
</dbReference>
<evidence type="ECO:0000256" key="2">
    <source>
        <dbReference type="ARBA" id="ARBA00022786"/>
    </source>
</evidence>
<feature type="region of interest" description="Disordered" evidence="3">
    <location>
        <begin position="485"/>
        <end position="511"/>
    </location>
</feature>
<feature type="compositionally biased region" description="Basic and acidic residues" evidence="3">
    <location>
        <begin position="499"/>
        <end position="511"/>
    </location>
</feature>
<protein>
    <submittedName>
        <fullName evidence="5">Baculoviral IAP repeat-containing protein 6</fullName>
    </submittedName>
</protein>
<dbReference type="SMART" id="SM00212">
    <property type="entry name" value="UBCc"/>
    <property type="match status" value="1"/>
</dbReference>
<evidence type="ECO:0000313" key="6">
    <source>
        <dbReference type="Proteomes" id="UP000076154"/>
    </source>
</evidence>
<feature type="region of interest" description="Disordered" evidence="3">
    <location>
        <begin position="39"/>
        <end position="95"/>
    </location>
</feature>
<dbReference type="PROSITE" id="PS50127">
    <property type="entry name" value="UBC_2"/>
    <property type="match status" value="1"/>
</dbReference>
<comment type="caution">
    <text evidence="5">The sequence shown here is derived from an EMBL/GenBank/DDBJ whole genome shotgun (WGS) entry which is preliminary data.</text>
</comment>
<sequence length="884" mass="98314">MEAEVQQLVEMGATPAQARAALRQYNDVMQAAERFFEGKFDHIRDEDEPMASSSEAKRRPRPSTPDEDEGMDSDAVQDEDEDDDEGDFMDYDSDDGTKAIANHIITDVDPYSGIFFSKDRKEEVIEVEEEPEVVEIPEVNQRVKLMTQGQWMKGCPEGGEQSFLFSLYSQLSEGQCLCPQGCGTSVQRKKSDFFAIFSEFSTYIEHLRKIARQTCKGCHAEFCLTCGESVSAEKVKRPTAATDDDPLFHCSNLQGVILGVGLSMLEQLFVEQSQEPAENKEHKARTFKRRKMDSAPDLDDPDAVYYLNISGNKKKGGIGYAGDQKEDNTGQLEAQAIQHAKDEKIGNLLSAIRVYLPNLHREGGGQTSDYLVHPTALAHLRRRFNYICSTLLRNDSLADMSDRAVLYFELLHWLETISNHEALASMMAMPIMVVGSVKAVTSKRSTVSPHHTIRERTIVYEGSSSPRELLEAIAIQAQAALKGLEGVKPPDSPPEELTEEQKRMTVDTKGKAKEQTVEVADENQKLLDFCQRILATANAIDRSLRETKGDAFVDRLHASLPKLFTSSTNIHVDAGTTEESAQKAYIDWANRVRFEYCDLTIPTTDKEKEKEKGSDEENVAPHYKFYYNNEARMLANSDIPKRSLAIAKELAILTTNLPVAWNSSIFLRVDETRVDVIKALITGPEGTPYYNGCYLFDIFLGPSYNQSPPSVKYMTTNGGKFRFNPNLYADGKVCLSLLGTWSGPGWVSGRSTLLQVLISIQSMILCDEPYLNEPGWAGSAGTAQSRAYSANVRRMVVKTAMLGNLKNLPDPFGDVIRTHFRLKARSIRTQLDDWLRNDDGKPTTADGGGYGPGGKVEAGGSTNGFQKDVEEMKAMLTQLEANGV</sequence>
<dbReference type="PANTHER" id="PTHR46116">
    <property type="entry name" value="(E3-INDEPENDENT) E2 UBIQUITIN-CONJUGATING ENZYME"/>
    <property type="match status" value="1"/>
</dbReference>
<evidence type="ECO:0000256" key="3">
    <source>
        <dbReference type="SAM" id="MobiDB-lite"/>
    </source>
</evidence>
<gene>
    <name evidence="5" type="primary">BIRC6</name>
    <name evidence="5" type="ORF">Hypma_010226</name>
</gene>
<evidence type="ECO:0000259" key="4">
    <source>
        <dbReference type="PROSITE" id="PS50127"/>
    </source>
</evidence>
<proteinExistence type="predicted"/>
<keyword evidence="6" id="KW-1185">Reference proteome</keyword>
<dbReference type="SUPFAM" id="SSF54495">
    <property type="entry name" value="UBC-like"/>
    <property type="match status" value="1"/>
</dbReference>
<name>A0A369JMM0_HYPMA</name>
<dbReference type="Pfam" id="PF00179">
    <property type="entry name" value="UQ_con"/>
    <property type="match status" value="1"/>
</dbReference>
<dbReference type="EMBL" id="LUEZ02000049">
    <property type="protein sequence ID" value="RDB22602.1"/>
    <property type="molecule type" value="Genomic_DNA"/>
</dbReference>
<dbReference type="PANTHER" id="PTHR46116:SF15">
    <property type="entry name" value="(E3-INDEPENDENT) E2 UBIQUITIN-CONJUGATING ENZYME"/>
    <property type="match status" value="1"/>
</dbReference>
<dbReference type="InParanoid" id="A0A369JMM0"/>
<dbReference type="CDD" id="cd23810">
    <property type="entry name" value="UBCc_BIRC6"/>
    <property type="match status" value="1"/>
</dbReference>
<feature type="compositionally biased region" description="Acidic residues" evidence="3">
    <location>
        <begin position="65"/>
        <end position="94"/>
    </location>
</feature>
<dbReference type="InterPro" id="IPR016135">
    <property type="entry name" value="UBQ-conjugating_enzyme/RWD"/>
</dbReference>
<dbReference type="Gene3D" id="1.10.8.10">
    <property type="entry name" value="DNA helicase RuvA subunit, C-terminal domain"/>
    <property type="match status" value="1"/>
</dbReference>
<keyword evidence="2" id="KW-0833">Ubl conjugation pathway</keyword>
<keyword evidence="1" id="KW-0808">Transferase</keyword>
<feature type="compositionally biased region" description="Gly residues" evidence="3">
    <location>
        <begin position="846"/>
        <end position="857"/>
    </location>
</feature>
<evidence type="ECO:0000256" key="1">
    <source>
        <dbReference type="ARBA" id="ARBA00022679"/>
    </source>
</evidence>
<feature type="region of interest" description="Disordered" evidence="3">
    <location>
        <begin position="835"/>
        <end position="861"/>
    </location>
</feature>
<feature type="domain" description="UBC core" evidence="4">
    <location>
        <begin position="641"/>
        <end position="801"/>
    </location>
</feature>
<dbReference type="Proteomes" id="UP000076154">
    <property type="component" value="Unassembled WGS sequence"/>
</dbReference>